<feature type="compositionally biased region" description="Polar residues" evidence="7">
    <location>
        <begin position="265"/>
        <end position="274"/>
    </location>
</feature>
<comment type="subcellular location">
    <subcellularLocation>
        <location evidence="1">Nucleus</location>
    </subcellularLocation>
</comment>
<feature type="compositionally biased region" description="Low complexity" evidence="7">
    <location>
        <begin position="195"/>
        <end position="206"/>
    </location>
</feature>
<evidence type="ECO:0000256" key="4">
    <source>
        <dbReference type="ARBA" id="ARBA00022833"/>
    </source>
</evidence>
<dbReference type="InterPro" id="IPR011011">
    <property type="entry name" value="Znf_FYVE_PHD"/>
</dbReference>
<feature type="region of interest" description="Disordered" evidence="7">
    <location>
        <begin position="23"/>
        <end position="90"/>
    </location>
</feature>
<keyword evidence="10" id="KW-1185">Reference proteome</keyword>
<keyword evidence="5" id="KW-0539">Nucleus</keyword>
<dbReference type="AlphaFoldDB" id="A0A9N9LKJ9"/>
<dbReference type="SMART" id="SM00249">
    <property type="entry name" value="PHD"/>
    <property type="match status" value="1"/>
</dbReference>
<feature type="region of interest" description="Disordered" evidence="7">
    <location>
        <begin position="150"/>
        <end position="278"/>
    </location>
</feature>
<dbReference type="InterPro" id="IPR001965">
    <property type="entry name" value="Znf_PHD"/>
</dbReference>
<dbReference type="Gene3D" id="3.30.40.10">
    <property type="entry name" value="Zinc/RING finger domain, C3HC4 (zinc finger)"/>
    <property type="match status" value="1"/>
</dbReference>
<feature type="domain" description="PHD-type" evidence="8">
    <location>
        <begin position="280"/>
        <end position="332"/>
    </location>
</feature>
<reference evidence="9" key="1">
    <citation type="submission" date="2021-07" db="EMBL/GenBank/DDBJ databases">
        <authorList>
            <person name="Durling M."/>
        </authorList>
    </citation>
    <scope>NUCLEOTIDE SEQUENCE</scope>
</reference>
<keyword evidence="3 6" id="KW-0863">Zinc-finger</keyword>
<protein>
    <recommendedName>
        <fullName evidence="8">PHD-type domain-containing protein</fullName>
    </recommendedName>
</protein>
<evidence type="ECO:0000313" key="9">
    <source>
        <dbReference type="EMBL" id="CAG8974049.1"/>
    </source>
</evidence>
<proteinExistence type="predicted"/>
<dbReference type="PANTHER" id="PTHR46174:SF1">
    <property type="entry name" value="CXXC-TYPE ZINC FINGER PROTEIN 1"/>
    <property type="match status" value="1"/>
</dbReference>
<dbReference type="SUPFAM" id="SSF57903">
    <property type="entry name" value="FYVE/PHD zinc finger"/>
    <property type="match status" value="1"/>
</dbReference>
<keyword evidence="2" id="KW-0479">Metal-binding</keyword>
<dbReference type="InterPro" id="IPR019786">
    <property type="entry name" value="Zinc_finger_PHD-type_CS"/>
</dbReference>
<evidence type="ECO:0000256" key="7">
    <source>
        <dbReference type="SAM" id="MobiDB-lite"/>
    </source>
</evidence>
<feature type="non-terminal residue" evidence="9">
    <location>
        <position position="1"/>
    </location>
</feature>
<keyword evidence="4" id="KW-0862">Zinc</keyword>
<evidence type="ECO:0000256" key="6">
    <source>
        <dbReference type="PROSITE-ProRule" id="PRU00146"/>
    </source>
</evidence>
<name>A0A9N9LKJ9_9HELO</name>
<dbReference type="GO" id="GO:0048188">
    <property type="term" value="C:Set1C/COMPASS complex"/>
    <property type="evidence" value="ECO:0007669"/>
    <property type="project" value="InterPro"/>
</dbReference>
<evidence type="ECO:0000256" key="2">
    <source>
        <dbReference type="ARBA" id="ARBA00022723"/>
    </source>
</evidence>
<dbReference type="InterPro" id="IPR019787">
    <property type="entry name" value="Znf_PHD-finger"/>
</dbReference>
<dbReference type="PANTHER" id="PTHR46174">
    <property type="entry name" value="CXXC-TYPE ZINC FINGER PROTEIN 1"/>
    <property type="match status" value="1"/>
</dbReference>
<dbReference type="Proteomes" id="UP000701801">
    <property type="component" value="Unassembled WGS sequence"/>
</dbReference>
<evidence type="ECO:0000256" key="3">
    <source>
        <dbReference type="ARBA" id="ARBA00022771"/>
    </source>
</evidence>
<evidence type="ECO:0000313" key="10">
    <source>
        <dbReference type="Proteomes" id="UP000701801"/>
    </source>
</evidence>
<dbReference type="GO" id="GO:0008270">
    <property type="term" value="F:zinc ion binding"/>
    <property type="evidence" value="ECO:0007669"/>
    <property type="project" value="UniProtKB-KW"/>
</dbReference>
<dbReference type="GO" id="GO:0045893">
    <property type="term" value="P:positive regulation of DNA-templated transcription"/>
    <property type="evidence" value="ECO:0007669"/>
    <property type="project" value="TreeGrafter"/>
</dbReference>
<feature type="compositionally biased region" description="Polar residues" evidence="7">
    <location>
        <begin position="40"/>
        <end position="50"/>
    </location>
</feature>
<dbReference type="EMBL" id="CAJVRM010000088">
    <property type="protein sequence ID" value="CAG8974049.1"/>
    <property type="molecule type" value="Genomic_DNA"/>
</dbReference>
<evidence type="ECO:0000256" key="5">
    <source>
        <dbReference type="ARBA" id="ARBA00023242"/>
    </source>
</evidence>
<evidence type="ECO:0000256" key="1">
    <source>
        <dbReference type="ARBA" id="ARBA00004123"/>
    </source>
</evidence>
<evidence type="ECO:0000259" key="8">
    <source>
        <dbReference type="PROSITE" id="PS50016"/>
    </source>
</evidence>
<dbReference type="Pfam" id="PF00628">
    <property type="entry name" value="PHD"/>
    <property type="match status" value="1"/>
</dbReference>
<accession>A0A9N9LKJ9</accession>
<dbReference type="PROSITE" id="PS50016">
    <property type="entry name" value="ZF_PHD_2"/>
    <property type="match status" value="1"/>
</dbReference>
<dbReference type="OrthoDB" id="436852at2759"/>
<dbReference type="InterPro" id="IPR037869">
    <property type="entry name" value="Spp1/CFP1"/>
</dbReference>
<feature type="compositionally biased region" description="Low complexity" evidence="7">
    <location>
        <begin position="150"/>
        <end position="162"/>
    </location>
</feature>
<gene>
    <name evidence="9" type="ORF">HYALB_00010921</name>
</gene>
<dbReference type="PROSITE" id="PS01359">
    <property type="entry name" value="ZF_PHD_1"/>
    <property type="match status" value="1"/>
</dbReference>
<dbReference type="InterPro" id="IPR013083">
    <property type="entry name" value="Znf_RING/FYVE/PHD"/>
</dbReference>
<sequence>STSRQQQDTQYSIAMDPNELSQALSVASPAESFNEASIEPPSTSFSAQLNSSPQPPPEASAPSLNNNNRPGFKYKYPEAAPTPPGEDDAEWNKVYTAADSRFYNRNGKNAEKSRKFRQAGDTYQLALVMMAEKKEKMKAGTVAPNGRVVVPKSKAAKKPATVVKKEPSSSSRDVTPGGMGIPLSISEQIKANGRAAKAPSAAPSSKQGTPVPSSFKMGSPPPPAPKLDRPPPKKKGTAALVNKHARPKGPERPILPPIRPGQTPVPKTNNASDSDSNDGGEYCICRGPDDHRMMVNCEGGCDEWYHCSCINMVVEDAKELLDRYICPRCQTDELFTTWKRMCRYNNVGEWMDWDHPCRKAARVTEDPPSKYCSDEHRDEFWKFVRDHLARTDHAPSMGGRLNAQEVADILAHCKDNSQLQNLGKKPRLPIPEGYDSSRPIGLEYVTPAGKAELENIEKKKKIIEQRIENCVLQQQLLRMVHARASAAAEHPECAEKGLCGYDNRLSFNEEEFAHWLTTTEGKTAFESGKLGPRTEETKSISNRIIAMDQVLTNGAVLPDELNNICLARGKGCVKHRQWRAIHSLDFSTHQGGLKLELDRLTSMANEIIEDAEGREAEKEYHAHNTVEVLF</sequence>
<comment type="caution">
    <text evidence="9">The sequence shown here is derived from an EMBL/GenBank/DDBJ whole genome shotgun (WGS) entry which is preliminary data.</text>
</comment>
<organism evidence="9 10">
    <name type="scientific">Hymenoscyphus albidus</name>
    <dbReference type="NCBI Taxonomy" id="595503"/>
    <lineage>
        <taxon>Eukaryota</taxon>
        <taxon>Fungi</taxon>
        <taxon>Dikarya</taxon>
        <taxon>Ascomycota</taxon>
        <taxon>Pezizomycotina</taxon>
        <taxon>Leotiomycetes</taxon>
        <taxon>Helotiales</taxon>
        <taxon>Helotiaceae</taxon>
        <taxon>Hymenoscyphus</taxon>
    </lineage>
</organism>